<comment type="catalytic activity">
    <reaction evidence="10">
        <text>nicotinate beta-D-ribonucleotide + CO2 + diphosphate = quinolinate + 5-phospho-alpha-D-ribose 1-diphosphate + 2 H(+)</text>
        <dbReference type="Rhea" id="RHEA:12733"/>
        <dbReference type="ChEBI" id="CHEBI:15378"/>
        <dbReference type="ChEBI" id="CHEBI:16526"/>
        <dbReference type="ChEBI" id="CHEBI:29959"/>
        <dbReference type="ChEBI" id="CHEBI:33019"/>
        <dbReference type="ChEBI" id="CHEBI:57502"/>
        <dbReference type="ChEBI" id="CHEBI:58017"/>
        <dbReference type="EC" id="2.4.2.19"/>
    </reaction>
</comment>
<name>B9KYP5_THERP</name>
<dbReference type="PANTHER" id="PTHR32179">
    <property type="entry name" value="NICOTINATE-NUCLEOTIDE PYROPHOSPHORYLASE [CARBOXYLATING]"/>
    <property type="match status" value="1"/>
</dbReference>
<evidence type="ECO:0000256" key="2">
    <source>
        <dbReference type="ARBA" id="ARBA00004893"/>
    </source>
</evidence>
<dbReference type="Pfam" id="PF02749">
    <property type="entry name" value="QRPTase_N"/>
    <property type="match status" value="1"/>
</dbReference>
<dbReference type="Gene3D" id="3.90.1170.20">
    <property type="entry name" value="Quinolinate phosphoribosyl transferase, N-terminal domain"/>
    <property type="match status" value="1"/>
</dbReference>
<dbReference type="InterPro" id="IPR004393">
    <property type="entry name" value="NadC"/>
</dbReference>
<comment type="similarity">
    <text evidence="3">Belongs to the NadC/ModD family.</text>
</comment>
<evidence type="ECO:0000256" key="3">
    <source>
        <dbReference type="ARBA" id="ARBA00009400"/>
    </source>
</evidence>
<dbReference type="EMBL" id="CP001275">
    <property type="protein sequence ID" value="ACM05429.1"/>
    <property type="molecule type" value="Genomic_DNA"/>
</dbReference>
<dbReference type="SUPFAM" id="SSF51690">
    <property type="entry name" value="Nicotinate/Quinolinate PRTase C-terminal domain-like"/>
    <property type="match status" value="1"/>
</dbReference>
<keyword evidence="8 14" id="KW-0808">Transferase</keyword>
<dbReference type="InterPro" id="IPR013785">
    <property type="entry name" value="Aldolase_TIM"/>
</dbReference>
<dbReference type="GO" id="GO:0005737">
    <property type="term" value="C:cytoplasm"/>
    <property type="evidence" value="ECO:0007669"/>
    <property type="project" value="TreeGrafter"/>
</dbReference>
<dbReference type="Proteomes" id="UP000000447">
    <property type="component" value="Chromosome"/>
</dbReference>
<dbReference type="NCBIfam" id="TIGR00078">
    <property type="entry name" value="nadC"/>
    <property type="match status" value="1"/>
</dbReference>
<dbReference type="InterPro" id="IPR036068">
    <property type="entry name" value="Nicotinate_pribotase-like_C"/>
</dbReference>
<dbReference type="InterPro" id="IPR037128">
    <property type="entry name" value="Quinolinate_PRibosylTase_N_sf"/>
</dbReference>
<dbReference type="FunFam" id="3.90.1170.20:FF:000001">
    <property type="entry name" value="Nicotinate-nucleotide diphosphorylase (Carboxylating)"/>
    <property type="match status" value="1"/>
</dbReference>
<evidence type="ECO:0000313" key="15">
    <source>
        <dbReference type="Proteomes" id="UP000000447"/>
    </source>
</evidence>
<dbReference type="InterPro" id="IPR022412">
    <property type="entry name" value="Quinolinate_PRibosylTrfase_N"/>
</dbReference>
<dbReference type="UniPathway" id="UPA00253">
    <property type="reaction ID" value="UER00331"/>
</dbReference>
<evidence type="ECO:0000313" key="14">
    <source>
        <dbReference type="EMBL" id="ACM05429.1"/>
    </source>
</evidence>
<evidence type="ECO:0000256" key="10">
    <source>
        <dbReference type="ARBA" id="ARBA00047445"/>
    </source>
</evidence>
<keyword evidence="7 14" id="KW-0328">Glycosyltransferase</keyword>
<evidence type="ECO:0000256" key="5">
    <source>
        <dbReference type="ARBA" id="ARBA00011944"/>
    </source>
</evidence>
<dbReference type="HOGENOM" id="CLU_039622_0_1_0"/>
<dbReference type="STRING" id="309801.trd_0595"/>
<accession>B9KYP5</accession>
<dbReference type="SUPFAM" id="SSF54675">
    <property type="entry name" value="Nicotinate/Quinolinate PRTase N-terminal domain-like"/>
    <property type="match status" value="1"/>
</dbReference>
<dbReference type="FunFam" id="3.20.20.70:FF:000030">
    <property type="entry name" value="Nicotinate-nucleotide pyrophosphorylase, carboxylating"/>
    <property type="match status" value="1"/>
</dbReference>
<dbReference type="InterPro" id="IPR002638">
    <property type="entry name" value="Quinolinate_PRibosylTrfase_C"/>
</dbReference>
<dbReference type="GO" id="GO:0004514">
    <property type="term" value="F:nicotinate-nucleotide diphosphorylase (carboxylating) activity"/>
    <property type="evidence" value="ECO:0007669"/>
    <property type="project" value="UniProtKB-EC"/>
</dbReference>
<dbReference type="PANTHER" id="PTHR32179:SF3">
    <property type="entry name" value="NICOTINATE-NUCLEOTIDE PYROPHOSPHORYLASE [CARBOXYLATING]"/>
    <property type="match status" value="1"/>
</dbReference>
<organism evidence="14 15">
    <name type="scientific">Thermomicrobium roseum (strain ATCC 27502 / DSM 5159 / P-2)</name>
    <dbReference type="NCBI Taxonomy" id="309801"/>
    <lineage>
        <taxon>Bacteria</taxon>
        <taxon>Pseudomonadati</taxon>
        <taxon>Thermomicrobiota</taxon>
        <taxon>Thermomicrobia</taxon>
        <taxon>Thermomicrobiales</taxon>
        <taxon>Thermomicrobiaceae</taxon>
        <taxon>Thermomicrobium</taxon>
    </lineage>
</organism>
<proteinExistence type="inferred from homology"/>
<dbReference type="InterPro" id="IPR027277">
    <property type="entry name" value="NadC/ModD"/>
</dbReference>
<dbReference type="GO" id="GO:0009435">
    <property type="term" value="P:NAD+ biosynthetic process"/>
    <property type="evidence" value="ECO:0007669"/>
    <property type="project" value="UniProtKB-UniPathway"/>
</dbReference>
<keyword evidence="15" id="KW-1185">Reference proteome</keyword>
<feature type="domain" description="Quinolinate phosphoribosyl transferase N-terminal" evidence="13">
    <location>
        <begin position="79"/>
        <end position="164"/>
    </location>
</feature>
<evidence type="ECO:0000256" key="9">
    <source>
        <dbReference type="ARBA" id="ARBA00033102"/>
    </source>
</evidence>
<dbReference type="CDD" id="cd01572">
    <property type="entry name" value="QPRTase"/>
    <property type="match status" value="1"/>
</dbReference>
<feature type="domain" description="Quinolinate phosphoribosyl transferase C-terminal" evidence="12">
    <location>
        <begin position="166"/>
        <end position="331"/>
    </location>
</feature>
<dbReference type="AlphaFoldDB" id="B9KYP5"/>
<evidence type="ECO:0000256" key="4">
    <source>
        <dbReference type="ARBA" id="ARBA00011218"/>
    </source>
</evidence>
<comment type="function">
    <text evidence="1">Involved in the catabolism of quinolinic acid (QA).</text>
</comment>
<dbReference type="GO" id="GO:0034213">
    <property type="term" value="P:quinolinate catabolic process"/>
    <property type="evidence" value="ECO:0007669"/>
    <property type="project" value="TreeGrafter"/>
</dbReference>
<evidence type="ECO:0000259" key="12">
    <source>
        <dbReference type="Pfam" id="PF01729"/>
    </source>
</evidence>
<evidence type="ECO:0000259" key="13">
    <source>
        <dbReference type="Pfam" id="PF02749"/>
    </source>
</evidence>
<evidence type="ECO:0000256" key="11">
    <source>
        <dbReference type="ARBA" id="ARBA00069173"/>
    </source>
</evidence>
<sequence>MVLAPRKARLLRLVFGISRSELARARGARLSWEARKRGLRTVVTVLRSGTLVAPDWDIPLLVLRESVCAWLREDLGYGDRTTLAVVSPGATGTAAIVMRQPGVLCGMPVIEAVFAELDTRLRVTTMCREGELVPEGTVVGQVVGPLRGILAGERLALNLLQRLSGIATLTRRFVDAVAGTGVMILDTRKTTPGLRLLEKYAVRVGGGRNHRFGLFDGVLIKDNHVRVAGSVREAVQRVRNVIPHTMLVEVEVTTLEELDEALAAGADWILLDNMDVETMREAVRRVAGRAKLEASGGVTLERVRAIAETGVDAISVGALTHSASALDISLEVVAVDGR</sequence>
<protein>
    <recommendedName>
        <fullName evidence="11">Probable nicotinate-nucleotide pyrophosphorylase [carboxylating]</fullName>
        <ecNumber evidence="5">2.4.2.19</ecNumber>
    </recommendedName>
    <alternativeName>
        <fullName evidence="9">Quinolinate phosphoribosyltransferase [decarboxylating]</fullName>
    </alternativeName>
</protein>
<evidence type="ECO:0000256" key="1">
    <source>
        <dbReference type="ARBA" id="ARBA00003237"/>
    </source>
</evidence>
<dbReference type="EC" id="2.4.2.19" evidence="5"/>
<evidence type="ECO:0000256" key="7">
    <source>
        <dbReference type="ARBA" id="ARBA00022676"/>
    </source>
</evidence>
<dbReference type="KEGG" id="tro:trd_0595"/>
<keyword evidence="6" id="KW-0662">Pyridine nucleotide biosynthesis</keyword>
<comment type="pathway">
    <text evidence="2">Cofactor biosynthesis; NAD(+) biosynthesis; nicotinate D-ribonucleotide from quinolinate: step 1/1.</text>
</comment>
<evidence type="ECO:0000256" key="6">
    <source>
        <dbReference type="ARBA" id="ARBA00022642"/>
    </source>
</evidence>
<dbReference type="Pfam" id="PF01729">
    <property type="entry name" value="QRPTase_C"/>
    <property type="match status" value="1"/>
</dbReference>
<comment type="subunit">
    <text evidence="4">Hexamer formed by 3 homodimers.</text>
</comment>
<dbReference type="Gene3D" id="3.20.20.70">
    <property type="entry name" value="Aldolase class I"/>
    <property type="match status" value="1"/>
</dbReference>
<dbReference type="eggNOG" id="COG0157">
    <property type="taxonomic scope" value="Bacteria"/>
</dbReference>
<reference evidence="14 15" key="1">
    <citation type="journal article" date="2009" name="PLoS ONE">
        <title>Complete genome sequence of the aerobic CO-oxidizing thermophile Thermomicrobium roseum.</title>
        <authorList>
            <person name="Wu D."/>
            <person name="Raymond J."/>
            <person name="Wu M."/>
            <person name="Chatterji S."/>
            <person name="Ren Q."/>
            <person name="Graham J.E."/>
            <person name="Bryant D.A."/>
            <person name="Robb F."/>
            <person name="Colman A."/>
            <person name="Tallon L.J."/>
            <person name="Badger J.H."/>
            <person name="Madupu R."/>
            <person name="Ward N.L."/>
            <person name="Eisen J.A."/>
        </authorList>
    </citation>
    <scope>NUCLEOTIDE SEQUENCE [LARGE SCALE GENOMIC DNA]</scope>
    <source>
        <strain evidence="15">ATCC 27502 / DSM 5159 / P-2</strain>
    </source>
</reference>
<gene>
    <name evidence="14" type="primary">nadC</name>
    <name evidence="14" type="ordered locus">trd_0595</name>
</gene>
<evidence type="ECO:0000256" key="8">
    <source>
        <dbReference type="ARBA" id="ARBA00022679"/>
    </source>
</evidence>